<dbReference type="RefSeq" id="WP_379594922.1">
    <property type="nucleotide sequence ID" value="NZ_JBHRTN010000007.1"/>
</dbReference>
<dbReference type="Pfam" id="PF02565">
    <property type="entry name" value="RecO_C"/>
    <property type="match status" value="1"/>
</dbReference>
<dbReference type="EMBL" id="JBHRTN010000007">
    <property type="protein sequence ID" value="MFC3124497.1"/>
    <property type="molecule type" value="Genomic_DNA"/>
</dbReference>
<comment type="similarity">
    <text evidence="1 7">Belongs to the RecO family.</text>
</comment>
<feature type="domain" description="DNA replication/recombination mediator RecO N-terminal" evidence="8">
    <location>
        <begin position="1"/>
        <end position="75"/>
    </location>
</feature>
<evidence type="ECO:0000256" key="3">
    <source>
        <dbReference type="ARBA" id="ARBA00022763"/>
    </source>
</evidence>
<evidence type="ECO:0000256" key="4">
    <source>
        <dbReference type="ARBA" id="ARBA00023172"/>
    </source>
</evidence>
<evidence type="ECO:0000313" key="10">
    <source>
        <dbReference type="Proteomes" id="UP001595593"/>
    </source>
</evidence>
<evidence type="ECO:0000256" key="7">
    <source>
        <dbReference type="HAMAP-Rule" id="MF_00201"/>
    </source>
</evidence>
<dbReference type="NCBIfam" id="TIGR00613">
    <property type="entry name" value="reco"/>
    <property type="match status" value="1"/>
</dbReference>
<dbReference type="InterPro" id="IPR042242">
    <property type="entry name" value="RecO_C"/>
</dbReference>
<dbReference type="Gene3D" id="2.40.50.140">
    <property type="entry name" value="Nucleic acid-binding proteins"/>
    <property type="match status" value="1"/>
</dbReference>
<dbReference type="PANTHER" id="PTHR33991">
    <property type="entry name" value="DNA REPAIR PROTEIN RECO"/>
    <property type="match status" value="1"/>
</dbReference>
<comment type="caution">
    <text evidence="9">The sequence shown here is derived from an EMBL/GenBank/DDBJ whole genome shotgun (WGS) entry which is preliminary data.</text>
</comment>
<dbReference type="InterPro" id="IPR037278">
    <property type="entry name" value="ARFGAP/RecO"/>
</dbReference>
<evidence type="ECO:0000313" key="9">
    <source>
        <dbReference type="EMBL" id="MFC3124497.1"/>
    </source>
</evidence>
<evidence type="ECO:0000256" key="6">
    <source>
        <dbReference type="ARBA" id="ARBA00033409"/>
    </source>
</evidence>
<reference evidence="10" key="1">
    <citation type="journal article" date="2019" name="Int. J. Syst. Evol. Microbiol.">
        <title>The Global Catalogue of Microorganisms (GCM) 10K type strain sequencing project: providing services to taxonomists for standard genome sequencing and annotation.</title>
        <authorList>
            <consortium name="The Broad Institute Genomics Platform"/>
            <consortium name="The Broad Institute Genome Sequencing Center for Infectious Disease"/>
            <person name="Wu L."/>
            <person name="Ma J."/>
        </authorList>
    </citation>
    <scope>NUCLEOTIDE SEQUENCE [LARGE SCALE GENOMIC DNA]</scope>
    <source>
        <strain evidence="10">KCTC 52094</strain>
    </source>
</reference>
<evidence type="ECO:0000256" key="1">
    <source>
        <dbReference type="ARBA" id="ARBA00007452"/>
    </source>
</evidence>
<dbReference type="InterPro" id="IPR022572">
    <property type="entry name" value="DNA_rep/recomb_RecO_N"/>
</dbReference>
<dbReference type="Gene3D" id="1.20.1440.120">
    <property type="entry name" value="Recombination protein O, C-terminal domain"/>
    <property type="match status" value="1"/>
</dbReference>
<dbReference type="InterPro" id="IPR012340">
    <property type="entry name" value="NA-bd_OB-fold"/>
</dbReference>
<dbReference type="SUPFAM" id="SSF50249">
    <property type="entry name" value="Nucleic acid-binding proteins"/>
    <property type="match status" value="1"/>
</dbReference>
<sequence>MEWQAPGIVLETRPHGEGGAVIALLTETQGRHLGLARGGASRAQSGLWQPGNLVEARWIARLPEQLGHFSAEMVHPSAALAMDDPLALALLNSACALAADALPEREAQPRVFSGLLALMANLNRGAVPLMADYIRWEMLLLEALGYGLDLSACAVTGVTEPLTHVSPRSGRAVSAEAAEAWRDRLLPLPLFLLGGQGENEPAEWLKGMRLTGHFLARDAFGARHRPVPPARERLEARIAALPATS</sequence>
<dbReference type="HAMAP" id="MF_00201">
    <property type="entry name" value="RecO"/>
    <property type="match status" value="1"/>
</dbReference>
<evidence type="ECO:0000259" key="8">
    <source>
        <dbReference type="Pfam" id="PF11967"/>
    </source>
</evidence>
<dbReference type="PANTHER" id="PTHR33991:SF1">
    <property type="entry name" value="DNA REPAIR PROTEIN RECO"/>
    <property type="match status" value="1"/>
</dbReference>
<comment type="function">
    <text evidence="7">Involved in DNA repair and RecF pathway recombination.</text>
</comment>
<evidence type="ECO:0000256" key="5">
    <source>
        <dbReference type="ARBA" id="ARBA00023204"/>
    </source>
</evidence>
<keyword evidence="10" id="KW-1185">Reference proteome</keyword>
<keyword evidence="3 7" id="KW-0227">DNA damage</keyword>
<dbReference type="Proteomes" id="UP001595593">
    <property type="component" value="Unassembled WGS sequence"/>
</dbReference>
<dbReference type="SUPFAM" id="SSF57863">
    <property type="entry name" value="ArfGap/RecO-like zinc finger"/>
    <property type="match status" value="1"/>
</dbReference>
<proteinExistence type="inferred from homology"/>
<accession>A0ABV7G2F1</accession>
<keyword evidence="5 7" id="KW-0234">DNA repair</keyword>
<dbReference type="InterPro" id="IPR003717">
    <property type="entry name" value="RecO"/>
</dbReference>
<evidence type="ECO:0000256" key="2">
    <source>
        <dbReference type="ARBA" id="ARBA00021310"/>
    </source>
</evidence>
<protein>
    <recommendedName>
        <fullName evidence="2 7">DNA repair protein RecO</fullName>
    </recommendedName>
    <alternativeName>
        <fullName evidence="6 7">Recombination protein O</fullName>
    </alternativeName>
</protein>
<keyword evidence="4 7" id="KW-0233">DNA recombination</keyword>
<name>A0ABV7G2F1_9PROT</name>
<organism evidence="9 10">
    <name type="scientific">Teichococcus globiformis</name>
    <dbReference type="NCBI Taxonomy" id="2307229"/>
    <lineage>
        <taxon>Bacteria</taxon>
        <taxon>Pseudomonadati</taxon>
        <taxon>Pseudomonadota</taxon>
        <taxon>Alphaproteobacteria</taxon>
        <taxon>Acetobacterales</taxon>
        <taxon>Roseomonadaceae</taxon>
        <taxon>Roseomonas</taxon>
    </lineage>
</organism>
<dbReference type="Pfam" id="PF11967">
    <property type="entry name" value="RecO_N"/>
    <property type="match status" value="1"/>
</dbReference>
<gene>
    <name evidence="7 9" type="primary">recO</name>
    <name evidence="9" type="ORF">ACFOD4_05430</name>
</gene>